<organism evidence="1 2">
    <name type="scientific">Oryza sativa subsp. japonica</name>
    <name type="common">Rice</name>
    <dbReference type="NCBI Taxonomy" id="39947"/>
    <lineage>
        <taxon>Eukaryota</taxon>
        <taxon>Viridiplantae</taxon>
        <taxon>Streptophyta</taxon>
        <taxon>Embryophyta</taxon>
        <taxon>Tracheophyta</taxon>
        <taxon>Spermatophyta</taxon>
        <taxon>Magnoliopsida</taxon>
        <taxon>Liliopsida</taxon>
        <taxon>Poales</taxon>
        <taxon>Poaceae</taxon>
        <taxon>BOP clade</taxon>
        <taxon>Oryzoideae</taxon>
        <taxon>Oryzeae</taxon>
        <taxon>Oryzinae</taxon>
        <taxon>Oryza</taxon>
        <taxon>Oryza sativa</taxon>
    </lineage>
</organism>
<evidence type="ECO:0000313" key="2">
    <source>
        <dbReference type="Proteomes" id="UP000059680"/>
    </source>
</evidence>
<reference evidence="1 2" key="2">
    <citation type="journal article" date="2013" name="Plant Cell Physiol.">
        <title>Rice Annotation Project Database (RAP-DB): an integrative and interactive database for rice genomics.</title>
        <authorList>
            <person name="Sakai H."/>
            <person name="Lee S.S."/>
            <person name="Tanaka T."/>
            <person name="Numa H."/>
            <person name="Kim J."/>
            <person name="Kawahara Y."/>
            <person name="Wakimoto H."/>
            <person name="Yang C.C."/>
            <person name="Iwamoto M."/>
            <person name="Abe T."/>
            <person name="Yamada Y."/>
            <person name="Muto A."/>
            <person name="Inokuchi H."/>
            <person name="Ikemura T."/>
            <person name="Matsumoto T."/>
            <person name="Sasaki T."/>
            <person name="Itoh T."/>
        </authorList>
    </citation>
    <scope>NUCLEOTIDE SEQUENCE [LARGE SCALE GENOMIC DNA]</scope>
    <source>
        <strain evidence="2">cv. Nipponbare</strain>
    </source>
</reference>
<gene>
    <name evidence="1" type="ordered locus">Os06g0219550</name>
    <name evidence="1" type="ORF">OSNPB_060219550</name>
</gene>
<proteinExistence type="predicted"/>
<dbReference type="PaxDb" id="39947-A0A0P0WU37"/>
<evidence type="ECO:0000313" key="1">
    <source>
        <dbReference type="EMBL" id="BAS96816.1"/>
    </source>
</evidence>
<reference evidence="2" key="1">
    <citation type="journal article" date="2005" name="Nature">
        <title>The map-based sequence of the rice genome.</title>
        <authorList>
            <consortium name="International rice genome sequencing project (IRGSP)"/>
            <person name="Matsumoto T."/>
            <person name="Wu J."/>
            <person name="Kanamori H."/>
            <person name="Katayose Y."/>
            <person name="Fujisawa M."/>
            <person name="Namiki N."/>
            <person name="Mizuno H."/>
            <person name="Yamamoto K."/>
            <person name="Antonio B.A."/>
            <person name="Baba T."/>
            <person name="Sakata K."/>
            <person name="Nagamura Y."/>
            <person name="Aoki H."/>
            <person name="Arikawa K."/>
            <person name="Arita K."/>
            <person name="Bito T."/>
            <person name="Chiden Y."/>
            <person name="Fujitsuka N."/>
            <person name="Fukunaka R."/>
            <person name="Hamada M."/>
            <person name="Harada C."/>
            <person name="Hayashi A."/>
            <person name="Hijishita S."/>
            <person name="Honda M."/>
            <person name="Hosokawa S."/>
            <person name="Ichikawa Y."/>
            <person name="Idonuma A."/>
            <person name="Iijima M."/>
            <person name="Ikeda M."/>
            <person name="Ikeno M."/>
            <person name="Ito K."/>
            <person name="Ito S."/>
            <person name="Ito T."/>
            <person name="Ito Y."/>
            <person name="Ito Y."/>
            <person name="Iwabuchi A."/>
            <person name="Kamiya K."/>
            <person name="Karasawa W."/>
            <person name="Kurita K."/>
            <person name="Katagiri S."/>
            <person name="Kikuta A."/>
            <person name="Kobayashi H."/>
            <person name="Kobayashi N."/>
            <person name="Machita K."/>
            <person name="Maehara T."/>
            <person name="Masukawa M."/>
            <person name="Mizubayashi T."/>
            <person name="Mukai Y."/>
            <person name="Nagasaki H."/>
            <person name="Nagata Y."/>
            <person name="Naito S."/>
            <person name="Nakashima M."/>
            <person name="Nakama Y."/>
            <person name="Nakamichi Y."/>
            <person name="Nakamura M."/>
            <person name="Meguro A."/>
            <person name="Negishi M."/>
            <person name="Ohta I."/>
            <person name="Ohta T."/>
            <person name="Okamoto M."/>
            <person name="Ono N."/>
            <person name="Saji S."/>
            <person name="Sakaguchi M."/>
            <person name="Sakai K."/>
            <person name="Shibata M."/>
            <person name="Shimokawa T."/>
            <person name="Song J."/>
            <person name="Takazaki Y."/>
            <person name="Terasawa K."/>
            <person name="Tsugane M."/>
            <person name="Tsuji K."/>
            <person name="Ueda S."/>
            <person name="Waki K."/>
            <person name="Yamagata H."/>
            <person name="Yamamoto M."/>
            <person name="Yamamoto S."/>
            <person name="Yamane H."/>
            <person name="Yoshiki S."/>
            <person name="Yoshihara R."/>
            <person name="Yukawa K."/>
            <person name="Zhong H."/>
            <person name="Yano M."/>
            <person name="Yuan Q."/>
            <person name="Ouyang S."/>
            <person name="Liu J."/>
            <person name="Jones K.M."/>
            <person name="Gansberger K."/>
            <person name="Moffat K."/>
            <person name="Hill J."/>
            <person name="Bera J."/>
            <person name="Fadrosh D."/>
            <person name="Jin S."/>
            <person name="Johri S."/>
            <person name="Kim M."/>
            <person name="Overton L."/>
            <person name="Reardon M."/>
            <person name="Tsitrin T."/>
            <person name="Vuong H."/>
            <person name="Weaver B."/>
            <person name="Ciecko A."/>
            <person name="Tallon L."/>
            <person name="Jackson J."/>
            <person name="Pai G."/>
            <person name="Aken S.V."/>
            <person name="Utterback T."/>
            <person name="Reidmuller S."/>
            <person name="Feldblyum T."/>
            <person name="Hsiao J."/>
            <person name="Zismann V."/>
            <person name="Iobst S."/>
            <person name="de Vazeille A.R."/>
            <person name="Buell C.R."/>
            <person name="Ying K."/>
            <person name="Li Y."/>
            <person name="Lu T."/>
            <person name="Huang Y."/>
            <person name="Zhao Q."/>
            <person name="Feng Q."/>
            <person name="Zhang L."/>
            <person name="Zhu J."/>
            <person name="Weng Q."/>
            <person name="Mu J."/>
            <person name="Lu Y."/>
            <person name="Fan D."/>
            <person name="Liu Y."/>
            <person name="Guan J."/>
            <person name="Zhang Y."/>
            <person name="Yu S."/>
            <person name="Liu X."/>
            <person name="Zhang Y."/>
            <person name="Hong G."/>
            <person name="Han B."/>
            <person name="Choisne N."/>
            <person name="Demange N."/>
            <person name="Orjeda G."/>
            <person name="Samain S."/>
            <person name="Cattolico L."/>
            <person name="Pelletier E."/>
            <person name="Couloux A."/>
            <person name="Segurens B."/>
            <person name="Wincker P."/>
            <person name="D'Hont A."/>
            <person name="Scarpelli C."/>
            <person name="Weissenbach J."/>
            <person name="Salanoubat M."/>
            <person name="Quetier F."/>
            <person name="Yu Y."/>
            <person name="Kim H.R."/>
            <person name="Rambo T."/>
            <person name="Currie J."/>
            <person name="Collura K."/>
            <person name="Luo M."/>
            <person name="Yang T."/>
            <person name="Ammiraju J.S.S."/>
            <person name="Engler F."/>
            <person name="Soderlund C."/>
            <person name="Wing R.A."/>
            <person name="Palmer L.E."/>
            <person name="de la Bastide M."/>
            <person name="Spiegel L."/>
            <person name="Nascimento L."/>
            <person name="Zutavern T."/>
            <person name="O'Shaughnessy A."/>
            <person name="Dike S."/>
            <person name="Dedhia N."/>
            <person name="Preston R."/>
            <person name="Balija V."/>
            <person name="McCombie W.R."/>
            <person name="Chow T."/>
            <person name="Chen H."/>
            <person name="Chung M."/>
            <person name="Chen C."/>
            <person name="Shaw J."/>
            <person name="Wu H."/>
            <person name="Hsiao K."/>
            <person name="Chao Y."/>
            <person name="Chu M."/>
            <person name="Cheng C."/>
            <person name="Hour A."/>
            <person name="Lee P."/>
            <person name="Lin S."/>
            <person name="Lin Y."/>
            <person name="Liou J."/>
            <person name="Liu S."/>
            <person name="Hsing Y."/>
            <person name="Raghuvanshi S."/>
            <person name="Mohanty A."/>
            <person name="Bharti A.K."/>
            <person name="Gaur A."/>
            <person name="Gupta V."/>
            <person name="Kumar D."/>
            <person name="Ravi V."/>
            <person name="Vij S."/>
            <person name="Kapur A."/>
            <person name="Khurana P."/>
            <person name="Khurana P."/>
            <person name="Khurana J.P."/>
            <person name="Tyagi A.K."/>
            <person name="Gaikwad K."/>
            <person name="Singh A."/>
            <person name="Dalal V."/>
            <person name="Srivastava S."/>
            <person name="Dixit A."/>
            <person name="Pal A.K."/>
            <person name="Ghazi I.A."/>
            <person name="Yadav M."/>
            <person name="Pandit A."/>
            <person name="Bhargava A."/>
            <person name="Sureshbabu K."/>
            <person name="Batra K."/>
            <person name="Sharma T.R."/>
            <person name="Mohapatra T."/>
            <person name="Singh N.K."/>
            <person name="Messing J."/>
            <person name="Nelson A.B."/>
            <person name="Fuks G."/>
            <person name="Kavchok S."/>
            <person name="Keizer G."/>
            <person name="Linton E."/>
            <person name="Llaca V."/>
            <person name="Song R."/>
            <person name="Tanyolac B."/>
            <person name="Young S."/>
            <person name="Ho-Il K."/>
            <person name="Hahn J.H."/>
            <person name="Sangsakoo G."/>
            <person name="Vanavichit A."/>
            <person name="de Mattos Luiz.A.T."/>
            <person name="Zimmer P.D."/>
            <person name="Malone G."/>
            <person name="Dellagostin O."/>
            <person name="de Oliveira A.C."/>
            <person name="Bevan M."/>
            <person name="Bancroft I."/>
            <person name="Minx P."/>
            <person name="Cordum H."/>
            <person name="Wilson R."/>
            <person name="Cheng Z."/>
            <person name="Jin W."/>
            <person name="Jiang J."/>
            <person name="Leong S.A."/>
            <person name="Iwama H."/>
            <person name="Gojobori T."/>
            <person name="Itoh T."/>
            <person name="Niimura Y."/>
            <person name="Fujii Y."/>
            <person name="Habara T."/>
            <person name="Sakai H."/>
            <person name="Sato Y."/>
            <person name="Wilson G."/>
            <person name="Kumar K."/>
            <person name="McCouch S."/>
            <person name="Juretic N."/>
            <person name="Hoen D."/>
            <person name="Wright S."/>
            <person name="Bruskiewich R."/>
            <person name="Bureau T."/>
            <person name="Miyao A."/>
            <person name="Hirochika H."/>
            <person name="Nishikawa T."/>
            <person name="Kadowaki K."/>
            <person name="Sugiura M."/>
            <person name="Burr B."/>
            <person name="Sasaki T."/>
        </authorList>
    </citation>
    <scope>NUCLEOTIDE SEQUENCE [LARGE SCALE GENOMIC DNA]</scope>
    <source>
        <strain evidence="2">cv. Nipponbare</strain>
    </source>
</reference>
<dbReference type="Proteomes" id="UP000059680">
    <property type="component" value="Chromosome 6"/>
</dbReference>
<dbReference type="EMBL" id="AP014962">
    <property type="protein sequence ID" value="BAS96816.1"/>
    <property type="molecule type" value="Genomic_DNA"/>
</dbReference>
<reference evidence="1 2" key="3">
    <citation type="journal article" date="2013" name="Rice">
        <title>Improvement of the Oryza sativa Nipponbare reference genome using next generation sequence and optical map data.</title>
        <authorList>
            <person name="Kawahara Y."/>
            <person name="de la Bastide M."/>
            <person name="Hamilton J.P."/>
            <person name="Kanamori H."/>
            <person name="McCombie W.R."/>
            <person name="Ouyang S."/>
            <person name="Schwartz D.C."/>
            <person name="Tanaka T."/>
            <person name="Wu J."/>
            <person name="Zhou S."/>
            <person name="Childs K.L."/>
            <person name="Davidson R.M."/>
            <person name="Lin H."/>
            <person name="Quesada-Ocampo L."/>
            <person name="Vaillancourt B."/>
            <person name="Sakai H."/>
            <person name="Lee S.S."/>
            <person name="Kim J."/>
            <person name="Numa H."/>
            <person name="Itoh T."/>
            <person name="Buell C.R."/>
            <person name="Matsumoto T."/>
        </authorList>
    </citation>
    <scope>NUCLEOTIDE SEQUENCE [LARGE SCALE GENOMIC DNA]</scope>
    <source>
        <strain evidence="2">cv. Nipponbare</strain>
    </source>
</reference>
<protein>
    <submittedName>
        <fullName evidence="1">Os06g0219550 protein</fullName>
    </submittedName>
</protein>
<dbReference type="AlphaFoldDB" id="A0A0P0WU37"/>
<dbReference type="InParanoid" id="A0A0P0WU37"/>
<accession>A0A0P0WU37</accession>
<keyword evidence="2" id="KW-1185">Reference proteome</keyword>
<sequence length="149" mass="16219">MEEWRCQGVQPFVSRGFLGGGDGEGSGVAEKPVSDCGFWGEVSCFMIRAIRVRSGWTFGCISDLTQSRPPHSPLSSLSEELDCGARGLEEQQTKVISPCYYRRHAVVGSTVPPRHHELKVEGTADPTQGRESDTFLYATREGLLVAGEG</sequence>
<name>A0A0P0WU37_ORYSJ</name>